<dbReference type="GO" id="GO:0016491">
    <property type="term" value="F:oxidoreductase activity"/>
    <property type="evidence" value="ECO:0007669"/>
    <property type="project" value="UniProtKB-KW"/>
</dbReference>
<dbReference type="AlphaFoldDB" id="A0A9D7QMP7"/>
<evidence type="ECO:0000259" key="11">
    <source>
        <dbReference type="PROSITE" id="PS51384"/>
    </source>
</evidence>
<evidence type="ECO:0000313" key="13">
    <source>
        <dbReference type="Proteomes" id="UP000808146"/>
    </source>
</evidence>
<dbReference type="InterPro" id="IPR036010">
    <property type="entry name" value="2Fe-2S_ferredoxin-like_sf"/>
</dbReference>
<dbReference type="InterPro" id="IPR006058">
    <property type="entry name" value="2Fe2S_fd_BS"/>
</dbReference>
<reference evidence="12" key="1">
    <citation type="submission" date="2020-10" db="EMBL/GenBank/DDBJ databases">
        <title>Connecting structure to function with the recovery of over 1000 high-quality activated sludge metagenome-assembled genomes encoding full-length rRNA genes using long-read sequencing.</title>
        <authorList>
            <person name="Singleton C.M."/>
            <person name="Petriglieri F."/>
            <person name="Kristensen J.M."/>
            <person name="Kirkegaard R.H."/>
            <person name="Michaelsen T.Y."/>
            <person name="Andersen M.H."/>
            <person name="Karst S.M."/>
            <person name="Dueholm M.S."/>
            <person name="Nielsen P.H."/>
            <person name="Albertsen M."/>
        </authorList>
    </citation>
    <scope>NUCLEOTIDE SEQUENCE</scope>
    <source>
        <strain evidence="12">OdNE_18-Q3-R46-58_BAT3C.305</strain>
    </source>
</reference>
<comment type="cofactor">
    <cofactor evidence="1">
        <name>FAD</name>
        <dbReference type="ChEBI" id="CHEBI:57692"/>
    </cofactor>
</comment>
<dbReference type="Proteomes" id="UP000808146">
    <property type="component" value="Unassembled WGS sequence"/>
</dbReference>
<evidence type="ECO:0000256" key="2">
    <source>
        <dbReference type="ARBA" id="ARBA00022630"/>
    </source>
</evidence>
<evidence type="ECO:0000256" key="8">
    <source>
        <dbReference type="ARBA" id="ARBA00023014"/>
    </source>
</evidence>
<evidence type="ECO:0000256" key="3">
    <source>
        <dbReference type="ARBA" id="ARBA00022714"/>
    </source>
</evidence>
<dbReference type="PROSITE" id="PS51384">
    <property type="entry name" value="FAD_FR"/>
    <property type="match status" value="1"/>
</dbReference>
<dbReference type="Pfam" id="PF00111">
    <property type="entry name" value="Fer2"/>
    <property type="match status" value="1"/>
</dbReference>
<dbReference type="PROSITE" id="PS51085">
    <property type="entry name" value="2FE2S_FER_2"/>
    <property type="match status" value="1"/>
</dbReference>
<dbReference type="Gene3D" id="3.40.50.80">
    <property type="entry name" value="Nucleotide-binding domain of ferredoxin-NADP reductase (FNR) module"/>
    <property type="match status" value="1"/>
</dbReference>
<keyword evidence="5" id="KW-0274">FAD</keyword>
<dbReference type="InterPro" id="IPR039261">
    <property type="entry name" value="FNR_nucleotide-bd"/>
</dbReference>
<dbReference type="SUPFAM" id="SSF52343">
    <property type="entry name" value="Ferredoxin reductase-like, C-terminal NADP-linked domain"/>
    <property type="match status" value="1"/>
</dbReference>
<feature type="transmembrane region" description="Helical" evidence="9">
    <location>
        <begin position="6"/>
        <end position="27"/>
    </location>
</feature>
<dbReference type="CDD" id="cd00207">
    <property type="entry name" value="fer2"/>
    <property type="match status" value="1"/>
</dbReference>
<dbReference type="EMBL" id="JADKBR010000021">
    <property type="protein sequence ID" value="MBK8892023.1"/>
    <property type="molecule type" value="Genomic_DNA"/>
</dbReference>
<keyword evidence="7" id="KW-0408">Iron</keyword>
<keyword evidence="2" id="KW-0285">Flavoprotein</keyword>
<evidence type="ECO:0000313" key="12">
    <source>
        <dbReference type="EMBL" id="MBK8892023.1"/>
    </source>
</evidence>
<dbReference type="Gene3D" id="3.10.20.30">
    <property type="match status" value="1"/>
</dbReference>
<dbReference type="InterPro" id="IPR001433">
    <property type="entry name" value="OxRdtase_FAD/NAD-bd"/>
</dbReference>
<dbReference type="PRINTS" id="PR00406">
    <property type="entry name" value="CYTB5RDTASE"/>
</dbReference>
<keyword evidence="9" id="KW-0472">Membrane</keyword>
<dbReference type="SUPFAM" id="SSF63380">
    <property type="entry name" value="Riboflavin synthase domain-like"/>
    <property type="match status" value="1"/>
</dbReference>
<dbReference type="GO" id="GO:0051537">
    <property type="term" value="F:2 iron, 2 sulfur cluster binding"/>
    <property type="evidence" value="ECO:0007669"/>
    <property type="project" value="UniProtKB-KW"/>
</dbReference>
<evidence type="ECO:0000256" key="1">
    <source>
        <dbReference type="ARBA" id="ARBA00001974"/>
    </source>
</evidence>
<dbReference type="InterPro" id="IPR017927">
    <property type="entry name" value="FAD-bd_FR_type"/>
</dbReference>
<organism evidence="12 13">
    <name type="scientific">Candidatus Dechloromonas phosphorivorans</name>
    <dbReference type="NCBI Taxonomy" id="2899244"/>
    <lineage>
        <taxon>Bacteria</taxon>
        <taxon>Pseudomonadati</taxon>
        <taxon>Pseudomonadota</taxon>
        <taxon>Betaproteobacteria</taxon>
        <taxon>Rhodocyclales</taxon>
        <taxon>Azonexaceae</taxon>
        <taxon>Dechloromonas</taxon>
    </lineage>
</organism>
<dbReference type="InterPro" id="IPR017938">
    <property type="entry name" value="Riboflavin_synthase-like_b-brl"/>
</dbReference>
<evidence type="ECO:0000256" key="6">
    <source>
        <dbReference type="ARBA" id="ARBA00023002"/>
    </source>
</evidence>
<dbReference type="PANTHER" id="PTHR47354">
    <property type="entry name" value="NADH OXIDOREDUCTASE HCR"/>
    <property type="match status" value="1"/>
</dbReference>
<evidence type="ECO:0000256" key="9">
    <source>
        <dbReference type="SAM" id="Phobius"/>
    </source>
</evidence>
<keyword evidence="4" id="KW-0479">Metal-binding</keyword>
<dbReference type="PANTHER" id="PTHR47354:SF8">
    <property type="entry name" value="1,2-PHENYLACETYL-COA EPOXIDASE, SUBUNIT E"/>
    <property type="match status" value="1"/>
</dbReference>
<keyword evidence="8" id="KW-0411">Iron-sulfur</keyword>
<dbReference type="InterPro" id="IPR012675">
    <property type="entry name" value="Beta-grasp_dom_sf"/>
</dbReference>
<feature type="domain" description="FAD-binding FR-type" evidence="11">
    <location>
        <begin position="67"/>
        <end position="185"/>
    </location>
</feature>
<dbReference type="CDD" id="cd06184">
    <property type="entry name" value="flavohem_like_fad_nad_binding"/>
    <property type="match status" value="1"/>
</dbReference>
<comment type="caution">
    <text evidence="12">The sequence shown here is derived from an EMBL/GenBank/DDBJ whole genome shotgun (WGS) entry which is preliminary data.</text>
</comment>
<sequence length="424" mass="46385">MTSLSLLLWITLGIALQLALWLGVSFWRHWLEFQALRSGIIAPESIVPPLTPLSGPLSEPATVPAWSGFRPFRVARKVVEDDARSICSFYLVPEDGQALPEFLPGQFLTFRLDVSPADGATEQILRCYSLSDAPRPDHYRVSIKRAPPPVGCDVPPGRSSNHFHDRVTVGGILQVRAPGGHFHIDRSDAPVVLIGGGIGITPMISMLTWSLAEQPGREVWLYYGVRHGGELAMRSHLDALAAAHPNFLLRICFSDPRPEESEGCDFHHRGRVDLPLLRMELPLKPYEFYICGPTPMMESLVRGLEEWGVPARRIHFEAFGPASIKRRPAVELPPSDAMASHILVTFAKSGKQLPWQPTAGSLLEFAEANGLTVDSGCRAGGCGTCQTTIKSGEVAYLQPPDYDPEPGSCLLCVCTPKTSVTLEA</sequence>
<proteinExistence type="predicted"/>
<evidence type="ECO:0000256" key="5">
    <source>
        <dbReference type="ARBA" id="ARBA00022827"/>
    </source>
</evidence>
<dbReference type="SUPFAM" id="SSF54292">
    <property type="entry name" value="2Fe-2S ferredoxin-like"/>
    <property type="match status" value="1"/>
</dbReference>
<name>A0A9D7QMP7_9RHOO</name>
<protein>
    <submittedName>
        <fullName evidence="12">2Fe-2S iron-sulfur cluster binding domain-containing protein</fullName>
    </submittedName>
</protein>
<evidence type="ECO:0000256" key="4">
    <source>
        <dbReference type="ARBA" id="ARBA00022723"/>
    </source>
</evidence>
<dbReference type="InterPro" id="IPR050415">
    <property type="entry name" value="MRET"/>
</dbReference>
<dbReference type="GO" id="GO:0050660">
    <property type="term" value="F:flavin adenine dinucleotide binding"/>
    <property type="evidence" value="ECO:0007669"/>
    <property type="project" value="TreeGrafter"/>
</dbReference>
<keyword evidence="3" id="KW-0001">2Fe-2S</keyword>
<dbReference type="GO" id="GO:0046872">
    <property type="term" value="F:metal ion binding"/>
    <property type="evidence" value="ECO:0007669"/>
    <property type="project" value="UniProtKB-KW"/>
</dbReference>
<gene>
    <name evidence="12" type="ORF">IPN75_17395</name>
</gene>
<dbReference type="Pfam" id="PF00175">
    <property type="entry name" value="NAD_binding_1"/>
    <property type="match status" value="1"/>
</dbReference>
<accession>A0A9D7QMP7</accession>
<keyword evidence="9" id="KW-0812">Transmembrane</keyword>
<evidence type="ECO:0000256" key="7">
    <source>
        <dbReference type="ARBA" id="ARBA00023004"/>
    </source>
</evidence>
<dbReference type="PROSITE" id="PS00197">
    <property type="entry name" value="2FE2S_FER_1"/>
    <property type="match status" value="1"/>
</dbReference>
<dbReference type="InterPro" id="IPR001041">
    <property type="entry name" value="2Fe-2S_ferredoxin-type"/>
</dbReference>
<dbReference type="Gene3D" id="2.40.30.10">
    <property type="entry name" value="Translation factors"/>
    <property type="match status" value="1"/>
</dbReference>
<keyword evidence="9" id="KW-1133">Transmembrane helix</keyword>
<feature type="domain" description="2Fe-2S ferredoxin-type" evidence="10">
    <location>
        <begin position="340"/>
        <end position="424"/>
    </location>
</feature>
<evidence type="ECO:0000259" key="10">
    <source>
        <dbReference type="PROSITE" id="PS51085"/>
    </source>
</evidence>
<keyword evidence="6" id="KW-0560">Oxidoreductase</keyword>